<feature type="transmembrane region" description="Helical" evidence="1">
    <location>
        <begin position="58"/>
        <end position="75"/>
    </location>
</feature>
<sequence>MMVLVLISAFGLYRIITRPGIRADRLLSLRWRQRLAHLVAFALIPITFFGYQSLSTPGVVVPMTLGSVLVVWLLPEPWSAC</sequence>
<reference evidence="2 3" key="1">
    <citation type="submission" date="2017-06" db="EMBL/GenBank/DDBJ databases">
        <title>Draft genome of Pseudomonas nitroreducens DF05.</title>
        <authorList>
            <person name="Iyer R."/>
        </authorList>
    </citation>
    <scope>NUCLEOTIDE SEQUENCE [LARGE SCALE GENOMIC DNA]</scope>
    <source>
        <strain evidence="2 3">DF05</strain>
    </source>
</reference>
<keyword evidence="1" id="KW-0812">Transmembrane</keyword>
<gene>
    <name evidence="2" type="ORF">CEG18_20890</name>
</gene>
<evidence type="ECO:0000313" key="3">
    <source>
        <dbReference type="Proteomes" id="UP000198145"/>
    </source>
</evidence>
<comment type="caution">
    <text evidence="2">The sequence shown here is derived from an EMBL/GenBank/DDBJ whole genome shotgun (WGS) entry which is preliminary data.</text>
</comment>
<dbReference type="AlphaFoldDB" id="A0A246F7T5"/>
<keyword evidence="1" id="KW-0472">Membrane</keyword>
<protein>
    <submittedName>
        <fullName evidence="2">Uncharacterized protein</fullName>
    </submittedName>
</protein>
<dbReference type="Proteomes" id="UP000198145">
    <property type="component" value="Unassembled WGS sequence"/>
</dbReference>
<name>A0A246F7T5_PSENT</name>
<evidence type="ECO:0000313" key="2">
    <source>
        <dbReference type="EMBL" id="OWP49191.1"/>
    </source>
</evidence>
<evidence type="ECO:0000256" key="1">
    <source>
        <dbReference type="SAM" id="Phobius"/>
    </source>
</evidence>
<organism evidence="2 3">
    <name type="scientific">Pseudomonas nitroreducens</name>
    <dbReference type="NCBI Taxonomy" id="46680"/>
    <lineage>
        <taxon>Bacteria</taxon>
        <taxon>Pseudomonadati</taxon>
        <taxon>Pseudomonadota</taxon>
        <taxon>Gammaproteobacteria</taxon>
        <taxon>Pseudomonadales</taxon>
        <taxon>Pseudomonadaceae</taxon>
        <taxon>Pseudomonas</taxon>
    </lineage>
</organism>
<proteinExistence type="predicted"/>
<dbReference type="EMBL" id="NJBA01000007">
    <property type="protein sequence ID" value="OWP49191.1"/>
    <property type="molecule type" value="Genomic_DNA"/>
</dbReference>
<accession>A0A246F7T5</accession>
<feature type="transmembrane region" description="Helical" evidence="1">
    <location>
        <begin position="33"/>
        <end position="51"/>
    </location>
</feature>
<keyword evidence="1" id="KW-1133">Transmembrane helix</keyword>